<dbReference type="Pfam" id="PF13439">
    <property type="entry name" value="Glyco_transf_4"/>
    <property type="match status" value="1"/>
</dbReference>
<dbReference type="SUPFAM" id="SSF53756">
    <property type="entry name" value="UDP-Glycosyltransferase/glycogen phosphorylase"/>
    <property type="match status" value="1"/>
</dbReference>
<protein>
    <submittedName>
        <fullName evidence="3">Glycosyltransferase involved in cell wall biosynthesis</fullName>
    </submittedName>
</protein>
<dbReference type="OrthoDB" id="9795068at2"/>
<feature type="domain" description="Glycosyl transferase family 1" evidence="1">
    <location>
        <begin position="192"/>
        <end position="367"/>
    </location>
</feature>
<dbReference type="EMBL" id="RKRE01000001">
    <property type="protein sequence ID" value="RPF49888.1"/>
    <property type="molecule type" value="Genomic_DNA"/>
</dbReference>
<dbReference type="Proteomes" id="UP000282654">
    <property type="component" value="Unassembled WGS sequence"/>
</dbReference>
<dbReference type="AlphaFoldDB" id="A0A3N5BJN1"/>
<evidence type="ECO:0000259" key="2">
    <source>
        <dbReference type="Pfam" id="PF13439"/>
    </source>
</evidence>
<dbReference type="InterPro" id="IPR028098">
    <property type="entry name" value="Glyco_trans_4-like_N"/>
</dbReference>
<evidence type="ECO:0000313" key="4">
    <source>
        <dbReference type="Proteomes" id="UP000282654"/>
    </source>
</evidence>
<accession>A0A3N5BJN1</accession>
<dbReference type="CDD" id="cd03801">
    <property type="entry name" value="GT4_PimA-like"/>
    <property type="match status" value="1"/>
</dbReference>
<dbReference type="PANTHER" id="PTHR45947:SF3">
    <property type="entry name" value="SULFOQUINOVOSYL TRANSFERASE SQD2"/>
    <property type="match status" value="1"/>
</dbReference>
<comment type="caution">
    <text evidence="3">The sequence shown here is derived from an EMBL/GenBank/DDBJ whole genome shotgun (WGS) entry which is preliminary data.</text>
</comment>
<keyword evidence="3" id="KW-0808">Transferase</keyword>
<name>A0A3N5BJN1_9THEO</name>
<dbReference type="Pfam" id="PF00534">
    <property type="entry name" value="Glycos_transf_1"/>
    <property type="match status" value="1"/>
</dbReference>
<evidence type="ECO:0000259" key="1">
    <source>
        <dbReference type="Pfam" id="PF00534"/>
    </source>
</evidence>
<feature type="domain" description="Glycosyltransferase subfamily 4-like N-terminal" evidence="2">
    <location>
        <begin position="14"/>
        <end position="180"/>
    </location>
</feature>
<proteinExistence type="predicted"/>
<reference evidence="3 4" key="1">
    <citation type="submission" date="2018-11" db="EMBL/GenBank/DDBJ databases">
        <title>Genomic Encyclopedia of Type Strains, Phase IV (KMG-IV): sequencing the most valuable type-strain genomes for metagenomic binning, comparative biology and taxonomic classification.</title>
        <authorList>
            <person name="Goeker M."/>
        </authorList>
    </citation>
    <scope>NUCLEOTIDE SEQUENCE [LARGE SCALE GENOMIC DNA]</scope>
    <source>
        <strain evidence="3 4">DSM 102936</strain>
    </source>
</reference>
<keyword evidence="4" id="KW-1185">Reference proteome</keyword>
<dbReference type="GO" id="GO:0016758">
    <property type="term" value="F:hexosyltransferase activity"/>
    <property type="evidence" value="ECO:0007669"/>
    <property type="project" value="TreeGrafter"/>
</dbReference>
<dbReference type="InterPro" id="IPR001296">
    <property type="entry name" value="Glyco_trans_1"/>
</dbReference>
<dbReference type="Gene3D" id="3.40.50.2000">
    <property type="entry name" value="Glycogen Phosphorylase B"/>
    <property type="match status" value="2"/>
</dbReference>
<sequence>MRIAMLHWAFPPTIGGVETHLTMLCPALVREGCEVALLTGAVDGRVAAETWEGVRIRRTPLMDLNSLSPTLIRRYKDEIREELARFIDRERPDVIHAHNMHYFSYVHAEALVRIKERVGAPLILSAHNVWDDETWEELLRLRFAWDGVIAVSHYIKRELIASGYPAGQIRVIHHGLDLARFQAATPPEAVRREIREKARGRKIVFHPARMSLAKGSDIVVLAFRRVKEVYPDAFLLLAGTNNTVDWGSYQQGEIAQIRRMIAECGLEEDVLIRFFPWEEMPAAYWESEVVVYPSSFDEPFGLVLLEAMAAGKPLVVTRAGGMPEIVVPGETGFIIPRRQPDALAEKILALLRAPDLVRQMGQRARRRVAERFTLERMVRETVAYYDEVCRTRGRAERGKRSSAIG</sequence>
<evidence type="ECO:0000313" key="3">
    <source>
        <dbReference type="EMBL" id="RPF49888.1"/>
    </source>
</evidence>
<organism evidence="3 4">
    <name type="scientific">Thermodesulfitimonas autotrophica</name>
    <dbReference type="NCBI Taxonomy" id="1894989"/>
    <lineage>
        <taxon>Bacteria</taxon>
        <taxon>Bacillati</taxon>
        <taxon>Bacillota</taxon>
        <taxon>Clostridia</taxon>
        <taxon>Thermoanaerobacterales</taxon>
        <taxon>Thermoanaerobacteraceae</taxon>
        <taxon>Thermodesulfitimonas</taxon>
    </lineage>
</organism>
<gene>
    <name evidence="3" type="ORF">EDD75_0714</name>
</gene>
<dbReference type="InterPro" id="IPR050194">
    <property type="entry name" value="Glycosyltransferase_grp1"/>
</dbReference>
<dbReference type="PANTHER" id="PTHR45947">
    <property type="entry name" value="SULFOQUINOVOSYL TRANSFERASE SQD2"/>
    <property type="match status" value="1"/>
</dbReference>